<dbReference type="InParanoid" id="A0A804QSL2"/>
<dbReference type="GO" id="GO:0016788">
    <property type="term" value="F:hydrolase activity, acting on ester bonds"/>
    <property type="evidence" value="ECO:0000318"/>
    <property type="project" value="GO_Central"/>
</dbReference>
<sequence length="372" mass="41885">MAAAAATPPIPAPNPTDVWVGGSWTVDCSCGVTFDDGEEMISYEQFWENERAKLGLQPVNYHGKWPLKRASVFQEPLSAALSALTLVVQFNGWLSFFLLLYYKLPLRPETHKTYYEYTGLWHIYGLLAMNSWFWSAIYHSCDTIWTEKLYFSSDAAFLGYSLILTILRTSSLRDEASRVMVAAPILAFVTTHIMYLNFYELDKGRRKDLNILKQAFISYQLVASASTMHISLSAEFDYSVGPTIGLWGNENKSFEAIRTNWFCMALHITAMTQLLKGINSYRSSLKVPALSENKNTACLAEQLARQFKGHECTNTFLDATIFAFWTKTSVDIEPKRIRLKSSSYTSNTMLDTVTAATVQVGICCSVMLGIVP</sequence>
<dbReference type="Pfam" id="PF04080">
    <property type="entry name" value="Per1"/>
    <property type="match status" value="1"/>
</dbReference>
<proteinExistence type="inferred from homology"/>
<feature type="transmembrane region" description="Helical" evidence="1">
    <location>
        <begin position="114"/>
        <end position="137"/>
    </location>
</feature>
<keyword evidence="1" id="KW-0472">Membrane</keyword>
<dbReference type="InterPro" id="IPR007217">
    <property type="entry name" value="Per1-like"/>
</dbReference>
<keyword evidence="1" id="KW-1133">Transmembrane helix</keyword>
<dbReference type="Proteomes" id="UP000007305">
    <property type="component" value="Chromosome 8"/>
</dbReference>
<feature type="domain" description="Uncharacterized GPI-anchored protein At5g19230-like" evidence="2">
    <location>
        <begin position="273"/>
        <end position="317"/>
    </location>
</feature>
<dbReference type="GO" id="GO:0000139">
    <property type="term" value="C:Golgi membrane"/>
    <property type="evidence" value="ECO:0007669"/>
    <property type="project" value="UniProtKB-SubCell"/>
</dbReference>
<keyword evidence="1" id="KW-0812">Transmembrane</keyword>
<dbReference type="GO" id="GO:0005789">
    <property type="term" value="C:endoplasmic reticulum membrane"/>
    <property type="evidence" value="ECO:0000318"/>
    <property type="project" value="GO_Central"/>
</dbReference>
<dbReference type="Pfam" id="PF25884">
    <property type="entry name" value="At5g19230"/>
    <property type="match status" value="1"/>
</dbReference>
<evidence type="ECO:0000313" key="3">
    <source>
        <dbReference type="EnsemblPlants" id="Zm00001eb354300_P001"/>
    </source>
</evidence>
<evidence type="ECO:0000259" key="2">
    <source>
        <dbReference type="Pfam" id="PF25884"/>
    </source>
</evidence>
<evidence type="ECO:0000313" key="4">
    <source>
        <dbReference type="Proteomes" id="UP000007305"/>
    </source>
</evidence>
<keyword evidence="4" id="KW-1185">Reference proteome</keyword>
<name>A0A804QSL2_MAIZE</name>
<protein>
    <recommendedName>
        <fullName evidence="1">Post-GPI attachment to proteins factor 3</fullName>
    </recommendedName>
</protein>
<dbReference type="GO" id="GO:0006506">
    <property type="term" value="P:GPI anchor biosynthetic process"/>
    <property type="evidence" value="ECO:0000318"/>
    <property type="project" value="GO_Central"/>
</dbReference>
<feature type="transmembrane region" description="Helical" evidence="1">
    <location>
        <begin position="179"/>
        <end position="198"/>
    </location>
</feature>
<dbReference type="EnsemblPlants" id="Zm00001eb354300_T001">
    <property type="protein sequence ID" value="Zm00001eb354300_P001"/>
    <property type="gene ID" value="Zm00001eb354300"/>
</dbReference>
<accession>A0A804QSL2</accession>
<evidence type="ECO:0000256" key="1">
    <source>
        <dbReference type="RuleBase" id="RU365066"/>
    </source>
</evidence>
<dbReference type="PANTHER" id="PTHR13148:SF1">
    <property type="entry name" value="POST-GPI ATTACHMENT TO PROTEINS FACTOR 3"/>
    <property type="match status" value="1"/>
</dbReference>
<comment type="function">
    <text evidence="1">Involved in the lipid remodeling steps of GPI-anchor maturation.</text>
</comment>
<comment type="caution">
    <text evidence="1">Lacks conserved residue(s) required for the propagation of feature annotation.</text>
</comment>
<dbReference type="InterPro" id="IPR059083">
    <property type="entry name" value="At5g19230_dom"/>
</dbReference>
<comment type="similarity">
    <text evidence="1">Belongs to the PGAP3 family.</text>
</comment>
<organism evidence="3 4">
    <name type="scientific">Zea mays</name>
    <name type="common">Maize</name>
    <dbReference type="NCBI Taxonomy" id="4577"/>
    <lineage>
        <taxon>Eukaryota</taxon>
        <taxon>Viridiplantae</taxon>
        <taxon>Streptophyta</taxon>
        <taxon>Embryophyta</taxon>
        <taxon>Tracheophyta</taxon>
        <taxon>Spermatophyta</taxon>
        <taxon>Magnoliopsida</taxon>
        <taxon>Liliopsida</taxon>
        <taxon>Poales</taxon>
        <taxon>Poaceae</taxon>
        <taxon>PACMAD clade</taxon>
        <taxon>Panicoideae</taxon>
        <taxon>Andropogonodae</taxon>
        <taxon>Andropogoneae</taxon>
        <taxon>Tripsacinae</taxon>
        <taxon>Zea</taxon>
    </lineage>
</organism>
<keyword evidence="1" id="KW-0337">GPI-anchor biosynthesis</keyword>
<reference evidence="3" key="3">
    <citation type="submission" date="2021-05" db="UniProtKB">
        <authorList>
            <consortium name="EnsemblPlants"/>
        </authorList>
    </citation>
    <scope>IDENTIFICATION</scope>
    <source>
        <strain evidence="3">cv. B73</strain>
    </source>
</reference>
<feature type="transmembrane region" description="Helical" evidence="1">
    <location>
        <begin position="77"/>
        <end position="102"/>
    </location>
</feature>
<feature type="transmembrane region" description="Helical" evidence="1">
    <location>
        <begin position="149"/>
        <end position="167"/>
    </location>
</feature>
<dbReference type="PANTHER" id="PTHR13148">
    <property type="entry name" value="PER1-RELATED"/>
    <property type="match status" value="1"/>
</dbReference>
<reference evidence="3" key="2">
    <citation type="submission" date="2019-07" db="EMBL/GenBank/DDBJ databases">
        <authorList>
            <person name="Seetharam A."/>
            <person name="Woodhouse M."/>
            <person name="Cannon E."/>
        </authorList>
    </citation>
    <scope>NUCLEOTIDE SEQUENCE [LARGE SCALE GENOMIC DNA]</scope>
    <source>
        <strain evidence="3">cv. B73</strain>
    </source>
</reference>
<dbReference type="AlphaFoldDB" id="A0A804QSL2"/>
<dbReference type="Gramene" id="Zm00001eb354300_T001">
    <property type="protein sequence ID" value="Zm00001eb354300_P001"/>
    <property type="gene ID" value="Zm00001eb354300"/>
</dbReference>
<keyword evidence="1" id="KW-0333">Golgi apparatus</keyword>
<reference evidence="4" key="1">
    <citation type="journal article" date="2009" name="Science">
        <title>The B73 maize genome: complexity, diversity, and dynamics.</title>
        <authorList>
            <person name="Schnable P.S."/>
            <person name="Ware D."/>
            <person name="Fulton R.S."/>
            <person name="Stein J.C."/>
            <person name="Wei F."/>
            <person name="Pasternak S."/>
            <person name="Liang C."/>
            <person name="Zhang J."/>
            <person name="Fulton L."/>
            <person name="Graves T.A."/>
            <person name="Minx P."/>
            <person name="Reily A.D."/>
            <person name="Courtney L."/>
            <person name="Kruchowski S.S."/>
            <person name="Tomlinson C."/>
            <person name="Strong C."/>
            <person name="Delehaunty K."/>
            <person name="Fronick C."/>
            <person name="Courtney B."/>
            <person name="Rock S.M."/>
            <person name="Belter E."/>
            <person name="Du F."/>
            <person name="Kim K."/>
            <person name="Abbott R.M."/>
            <person name="Cotton M."/>
            <person name="Levy A."/>
            <person name="Marchetto P."/>
            <person name="Ochoa K."/>
            <person name="Jackson S.M."/>
            <person name="Gillam B."/>
            <person name="Chen W."/>
            <person name="Yan L."/>
            <person name="Higginbotham J."/>
            <person name="Cardenas M."/>
            <person name="Waligorski J."/>
            <person name="Applebaum E."/>
            <person name="Phelps L."/>
            <person name="Falcone J."/>
            <person name="Kanchi K."/>
            <person name="Thane T."/>
            <person name="Scimone A."/>
            <person name="Thane N."/>
            <person name="Henke J."/>
            <person name="Wang T."/>
            <person name="Ruppert J."/>
            <person name="Shah N."/>
            <person name="Rotter K."/>
            <person name="Hodges J."/>
            <person name="Ingenthron E."/>
            <person name="Cordes M."/>
            <person name="Kohlberg S."/>
            <person name="Sgro J."/>
            <person name="Delgado B."/>
            <person name="Mead K."/>
            <person name="Chinwalla A."/>
            <person name="Leonard S."/>
            <person name="Crouse K."/>
            <person name="Collura K."/>
            <person name="Kudrna D."/>
            <person name="Currie J."/>
            <person name="He R."/>
            <person name="Angelova A."/>
            <person name="Rajasekar S."/>
            <person name="Mueller T."/>
            <person name="Lomeli R."/>
            <person name="Scara G."/>
            <person name="Ko A."/>
            <person name="Delaney K."/>
            <person name="Wissotski M."/>
            <person name="Lopez G."/>
            <person name="Campos D."/>
            <person name="Braidotti M."/>
            <person name="Ashley E."/>
            <person name="Golser W."/>
            <person name="Kim H."/>
            <person name="Lee S."/>
            <person name="Lin J."/>
            <person name="Dujmic Z."/>
            <person name="Kim W."/>
            <person name="Talag J."/>
            <person name="Zuccolo A."/>
            <person name="Fan C."/>
            <person name="Sebastian A."/>
            <person name="Kramer M."/>
            <person name="Spiegel L."/>
            <person name="Nascimento L."/>
            <person name="Zutavern T."/>
            <person name="Miller B."/>
            <person name="Ambroise C."/>
            <person name="Muller S."/>
            <person name="Spooner W."/>
            <person name="Narechania A."/>
            <person name="Ren L."/>
            <person name="Wei S."/>
            <person name="Kumari S."/>
            <person name="Faga B."/>
            <person name="Levy M.J."/>
            <person name="McMahan L."/>
            <person name="Van Buren P."/>
            <person name="Vaughn M.W."/>
            <person name="Ying K."/>
            <person name="Yeh C.-T."/>
            <person name="Emrich S.J."/>
            <person name="Jia Y."/>
            <person name="Kalyanaraman A."/>
            <person name="Hsia A.-P."/>
            <person name="Barbazuk W.B."/>
            <person name="Baucom R.S."/>
            <person name="Brutnell T.P."/>
            <person name="Carpita N.C."/>
            <person name="Chaparro C."/>
            <person name="Chia J.-M."/>
            <person name="Deragon J.-M."/>
            <person name="Estill J.C."/>
            <person name="Fu Y."/>
            <person name="Jeddeloh J.A."/>
            <person name="Han Y."/>
            <person name="Lee H."/>
            <person name="Li P."/>
            <person name="Lisch D.R."/>
            <person name="Liu S."/>
            <person name="Liu Z."/>
            <person name="Nagel D.H."/>
            <person name="McCann M.C."/>
            <person name="SanMiguel P."/>
            <person name="Myers A.M."/>
            <person name="Nettleton D."/>
            <person name="Nguyen J."/>
            <person name="Penning B.W."/>
            <person name="Ponnala L."/>
            <person name="Schneider K.L."/>
            <person name="Schwartz D.C."/>
            <person name="Sharma A."/>
            <person name="Soderlund C."/>
            <person name="Springer N.M."/>
            <person name="Sun Q."/>
            <person name="Wang H."/>
            <person name="Waterman M."/>
            <person name="Westerman R."/>
            <person name="Wolfgruber T.K."/>
            <person name="Yang L."/>
            <person name="Yu Y."/>
            <person name="Zhang L."/>
            <person name="Zhou S."/>
            <person name="Zhu Q."/>
            <person name="Bennetzen J.L."/>
            <person name="Dawe R.K."/>
            <person name="Jiang J."/>
            <person name="Jiang N."/>
            <person name="Presting G.G."/>
            <person name="Wessler S.R."/>
            <person name="Aluru S."/>
            <person name="Martienssen R.A."/>
            <person name="Clifton S.W."/>
            <person name="McCombie W.R."/>
            <person name="Wing R.A."/>
            <person name="Wilson R.K."/>
        </authorList>
    </citation>
    <scope>NUCLEOTIDE SEQUENCE [LARGE SCALE GENOMIC DNA]</scope>
    <source>
        <strain evidence="4">cv. B73</strain>
    </source>
</reference>
<comment type="subcellular location">
    <subcellularLocation>
        <location evidence="1">Golgi apparatus membrane</location>
        <topology evidence="1">Multi-pass membrane protein</topology>
    </subcellularLocation>
</comment>